<proteinExistence type="predicted"/>
<dbReference type="Proteomes" id="UP001281410">
    <property type="component" value="Unassembled WGS sequence"/>
</dbReference>
<name>A0AAE0ECZ9_9ROSI</name>
<evidence type="ECO:0000256" key="2">
    <source>
        <dbReference type="SAM" id="Phobius"/>
    </source>
</evidence>
<feature type="region of interest" description="Disordered" evidence="1">
    <location>
        <begin position="93"/>
        <end position="124"/>
    </location>
</feature>
<evidence type="ECO:0000313" key="3">
    <source>
        <dbReference type="EMBL" id="KAK3223853.1"/>
    </source>
</evidence>
<feature type="compositionally biased region" description="Basic and acidic residues" evidence="1">
    <location>
        <begin position="7"/>
        <end position="60"/>
    </location>
</feature>
<reference evidence="3" key="1">
    <citation type="journal article" date="2023" name="Plant J.">
        <title>Genome sequences and population genomics provide insights into the demographic history, inbreeding, and mutation load of two 'living fossil' tree species of Dipteronia.</title>
        <authorList>
            <person name="Feng Y."/>
            <person name="Comes H.P."/>
            <person name="Chen J."/>
            <person name="Zhu S."/>
            <person name="Lu R."/>
            <person name="Zhang X."/>
            <person name="Li P."/>
            <person name="Qiu J."/>
            <person name="Olsen K.M."/>
            <person name="Qiu Y."/>
        </authorList>
    </citation>
    <scope>NUCLEOTIDE SEQUENCE</scope>
    <source>
        <strain evidence="3">NBL</strain>
    </source>
</reference>
<protein>
    <submittedName>
        <fullName evidence="3">Uncharacterized protein</fullName>
    </submittedName>
</protein>
<accession>A0AAE0ECZ9</accession>
<comment type="caution">
    <text evidence="3">The sequence shown here is derived from an EMBL/GenBank/DDBJ whole genome shotgun (WGS) entry which is preliminary data.</text>
</comment>
<keyword evidence="4" id="KW-1185">Reference proteome</keyword>
<evidence type="ECO:0000313" key="4">
    <source>
        <dbReference type="Proteomes" id="UP001281410"/>
    </source>
</evidence>
<dbReference type="EMBL" id="JANJYJ010000003">
    <property type="protein sequence ID" value="KAK3223853.1"/>
    <property type="molecule type" value="Genomic_DNA"/>
</dbReference>
<sequence>MVALEPVLEREREEREAREEEENERREKEDLERGEVGVEEKVVESNKNVEDDDDVHHPQQQKMDREFQEPMMHRLNPTNPLRIVINGGTRVAAPRMATPSPSQASQPRSTPAPTPTPQQSLTTLNSRRYTNKISLFIFALHMVLAVGLVCFLVFKGVQGLIVASDSVKRKREKGVEVFAAPG</sequence>
<organism evidence="3 4">
    <name type="scientific">Dipteronia sinensis</name>
    <dbReference type="NCBI Taxonomy" id="43782"/>
    <lineage>
        <taxon>Eukaryota</taxon>
        <taxon>Viridiplantae</taxon>
        <taxon>Streptophyta</taxon>
        <taxon>Embryophyta</taxon>
        <taxon>Tracheophyta</taxon>
        <taxon>Spermatophyta</taxon>
        <taxon>Magnoliopsida</taxon>
        <taxon>eudicotyledons</taxon>
        <taxon>Gunneridae</taxon>
        <taxon>Pentapetalae</taxon>
        <taxon>rosids</taxon>
        <taxon>malvids</taxon>
        <taxon>Sapindales</taxon>
        <taxon>Sapindaceae</taxon>
        <taxon>Hippocastanoideae</taxon>
        <taxon>Acereae</taxon>
        <taxon>Dipteronia</taxon>
    </lineage>
</organism>
<keyword evidence="2" id="KW-0812">Transmembrane</keyword>
<evidence type="ECO:0000256" key="1">
    <source>
        <dbReference type="SAM" id="MobiDB-lite"/>
    </source>
</evidence>
<feature type="transmembrane region" description="Helical" evidence="2">
    <location>
        <begin position="133"/>
        <end position="154"/>
    </location>
</feature>
<gene>
    <name evidence="3" type="ORF">Dsin_010878</name>
</gene>
<keyword evidence="2" id="KW-0472">Membrane</keyword>
<dbReference type="AlphaFoldDB" id="A0AAE0ECZ9"/>
<keyword evidence="2" id="KW-1133">Transmembrane helix</keyword>
<feature type="region of interest" description="Disordered" evidence="1">
    <location>
        <begin position="1"/>
        <end position="60"/>
    </location>
</feature>